<reference evidence="2 3" key="1">
    <citation type="submission" date="2019-05" db="EMBL/GenBank/DDBJ databases">
        <title>Another draft genome of Portunus trituberculatus and its Hox gene families provides insights of decapod evolution.</title>
        <authorList>
            <person name="Jeong J.-H."/>
            <person name="Song I."/>
            <person name="Kim S."/>
            <person name="Choi T."/>
            <person name="Kim D."/>
            <person name="Ryu S."/>
            <person name="Kim W."/>
        </authorList>
    </citation>
    <scope>NUCLEOTIDE SEQUENCE [LARGE SCALE GENOMIC DNA]</scope>
    <source>
        <tissue evidence="2">Muscle</tissue>
    </source>
</reference>
<comment type="caution">
    <text evidence="2">The sequence shown here is derived from an EMBL/GenBank/DDBJ whole genome shotgun (WGS) entry which is preliminary data.</text>
</comment>
<dbReference type="AlphaFoldDB" id="A0A5B7JY05"/>
<gene>
    <name evidence="2" type="ORF">E2C01_098511</name>
</gene>
<accession>A0A5B7JY05</accession>
<organism evidence="2 3">
    <name type="scientific">Portunus trituberculatus</name>
    <name type="common">Swimming crab</name>
    <name type="synonym">Neptunus trituberculatus</name>
    <dbReference type="NCBI Taxonomy" id="210409"/>
    <lineage>
        <taxon>Eukaryota</taxon>
        <taxon>Metazoa</taxon>
        <taxon>Ecdysozoa</taxon>
        <taxon>Arthropoda</taxon>
        <taxon>Crustacea</taxon>
        <taxon>Multicrustacea</taxon>
        <taxon>Malacostraca</taxon>
        <taxon>Eumalacostraca</taxon>
        <taxon>Eucarida</taxon>
        <taxon>Decapoda</taxon>
        <taxon>Pleocyemata</taxon>
        <taxon>Brachyura</taxon>
        <taxon>Eubrachyura</taxon>
        <taxon>Portunoidea</taxon>
        <taxon>Portunidae</taxon>
        <taxon>Portuninae</taxon>
        <taxon>Portunus</taxon>
    </lineage>
</organism>
<evidence type="ECO:0000313" key="3">
    <source>
        <dbReference type="Proteomes" id="UP000324222"/>
    </source>
</evidence>
<dbReference type="EMBL" id="VSRR010133664">
    <property type="protein sequence ID" value="MPD02902.1"/>
    <property type="molecule type" value="Genomic_DNA"/>
</dbReference>
<protein>
    <submittedName>
        <fullName evidence="2">Uncharacterized protein</fullName>
    </submittedName>
</protein>
<sequence>MQQEMSFCVENEGEREGRREGGGKKERVAATTLPPTYPSWPPDTTHARSAKRRPRMHESLARPPSPKHGRGMSALSLNYPERSSSWRADDPTD</sequence>
<feature type="compositionally biased region" description="Basic and acidic residues" evidence="1">
    <location>
        <begin position="12"/>
        <end position="28"/>
    </location>
</feature>
<keyword evidence="3" id="KW-1185">Reference proteome</keyword>
<feature type="region of interest" description="Disordered" evidence="1">
    <location>
        <begin position="1"/>
        <end position="93"/>
    </location>
</feature>
<proteinExistence type="predicted"/>
<evidence type="ECO:0000256" key="1">
    <source>
        <dbReference type="SAM" id="MobiDB-lite"/>
    </source>
</evidence>
<dbReference type="Proteomes" id="UP000324222">
    <property type="component" value="Unassembled WGS sequence"/>
</dbReference>
<name>A0A5B7JY05_PORTR</name>
<evidence type="ECO:0000313" key="2">
    <source>
        <dbReference type="EMBL" id="MPD02902.1"/>
    </source>
</evidence>